<protein>
    <submittedName>
        <fullName evidence="3">4-formylbenzenesulfonate dehydrogenase TsaC1/TsaC2</fullName>
    </submittedName>
</protein>
<dbReference type="GO" id="GO:0016491">
    <property type="term" value="F:oxidoreductase activity"/>
    <property type="evidence" value="ECO:0007669"/>
    <property type="project" value="UniProtKB-KW"/>
</dbReference>
<evidence type="ECO:0000256" key="1">
    <source>
        <dbReference type="ARBA" id="ARBA00022857"/>
    </source>
</evidence>
<evidence type="ECO:0000313" key="3">
    <source>
        <dbReference type="EMBL" id="KAJ6444079.1"/>
    </source>
</evidence>
<dbReference type="PANTHER" id="PTHR43639">
    <property type="entry name" value="OXIDOREDUCTASE, SHORT-CHAIN DEHYDROGENASE/REDUCTASE FAMILY (AFU_ORTHOLOGUE AFUA_5G02870)"/>
    <property type="match status" value="1"/>
</dbReference>
<evidence type="ECO:0000256" key="2">
    <source>
        <dbReference type="ARBA" id="ARBA00023002"/>
    </source>
</evidence>
<dbReference type="SUPFAM" id="SSF51735">
    <property type="entry name" value="NAD(P)-binding Rossmann-fold domains"/>
    <property type="match status" value="1"/>
</dbReference>
<dbReference type="NCBIfam" id="NF005559">
    <property type="entry name" value="PRK07231.1"/>
    <property type="match status" value="1"/>
</dbReference>
<accession>A0AB34FYW0</accession>
<dbReference type="Gene3D" id="3.40.50.720">
    <property type="entry name" value="NAD(P)-binding Rossmann-like Domain"/>
    <property type="match status" value="1"/>
</dbReference>
<dbReference type="PANTHER" id="PTHR43639:SF5">
    <property type="entry name" value="OXIDOREDUCTASE, SHORT-CHAIN DEHYDROGENASE_REDUCTASE FAMILY (AFU_ORTHOLOGUE AFUA_6G09140)"/>
    <property type="match status" value="1"/>
</dbReference>
<dbReference type="EMBL" id="JAQHRD010000002">
    <property type="protein sequence ID" value="KAJ6444079.1"/>
    <property type="molecule type" value="Genomic_DNA"/>
</dbReference>
<dbReference type="Pfam" id="PF13561">
    <property type="entry name" value="adh_short_C2"/>
    <property type="match status" value="1"/>
</dbReference>
<dbReference type="InterPro" id="IPR002347">
    <property type="entry name" value="SDR_fam"/>
</dbReference>
<keyword evidence="2" id="KW-0560">Oxidoreductase</keyword>
<proteinExistence type="predicted"/>
<name>A0AB34FYW0_9HYPO</name>
<dbReference type="FunFam" id="3.40.50.720:FF:000084">
    <property type="entry name" value="Short-chain dehydrogenase reductase"/>
    <property type="match status" value="1"/>
</dbReference>
<sequence>MAPGRLEGKVAIITGAASGFGKGIAEKFANEGGKVVVADLSEESGTAVAKEVGGIFVRADVTKTADWEKLLAETLAAYGQLDIVVNNAGTTYTNKPTEEVTEAEFDLVMNVNVKSIYISTQVLVRYFTKEKRPGCFLTIASTAGTRPRPRLVWYNASKGAAITATKSLAVEYGPQQIRFNSVSPVFGITAMSHLFLGKPDTPENRAGFVATVPLGRPSTPEDVANACCYLASDEASFITGVNIELNIRNDTMSRCHFSFSWDCLIDVYFSGFQIIQRGAVDLSELPSRLPCSDSLWEAQSANAWAALKSRSPSRSQGAMLSNVLSSTISGRPLTEHVSMWGKRLCAQIIGRLLWDLKQLETLSTPEYCGLPSLFKSHQQSKAALLQGLDSLLSLMTEPCSTSDLVSYNISSLLCHYSHMYAADDIMDIILFIVRNVVSKGPSSDERLEMARQRLTAAFKADSKRARRLLWHAGQIVAVANEYLVSAPCEIMRLFMAYIFILTFAKYSSCPADHYDGVRIRLDVTSHHADQRKAVTEWIQQGGPAQIGSAQDVLVKASTSSITRDAHAMFQRLHSWGLAEKFAKILQCFENNER</sequence>
<dbReference type="Proteomes" id="UP001163105">
    <property type="component" value="Unassembled WGS sequence"/>
</dbReference>
<dbReference type="PRINTS" id="PR00080">
    <property type="entry name" value="SDRFAMILY"/>
</dbReference>
<dbReference type="InterPro" id="IPR036291">
    <property type="entry name" value="NAD(P)-bd_dom_sf"/>
</dbReference>
<gene>
    <name evidence="3" type="ORF">O9K51_02473</name>
</gene>
<evidence type="ECO:0000313" key="4">
    <source>
        <dbReference type="Proteomes" id="UP001163105"/>
    </source>
</evidence>
<organism evidence="3 4">
    <name type="scientific">Purpureocillium lavendulum</name>
    <dbReference type="NCBI Taxonomy" id="1247861"/>
    <lineage>
        <taxon>Eukaryota</taxon>
        <taxon>Fungi</taxon>
        <taxon>Dikarya</taxon>
        <taxon>Ascomycota</taxon>
        <taxon>Pezizomycotina</taxon>
        <taxon>Sordariomycetes</taxon>
        <taxon>Hypocreomycetidae</taxon>
        <taxon>Hypocreales</taxon>
        <taxon>Ophiocordycipitaceae</taxon>
        <taxon>Purpureocillium</taxon>
    </lineage>
</organism>
<comment type="caution">
    <text evidence="3">The sequence shown here is derived from an EMBL/GenBank/DDBJ whole genome shotgun (WGS) entry which is preliminary data.</text>
</comment>
<keyword evidence="4" id="KW-1185">Reference proteome</keyword>
<dbReference type="AlphaFoldDB" id="A0AB34FYW0"/>
<keyword evidence="1" id="KW-0521">NADP</keyword>
<dbReference type="PRINTS" id="PR00081">
    <property type="entry name" value="GDHRDH"/>
</dbReference>
<reference evidence="3" key="1">
    <citation type="submission" date="2023-01" db="EMBL/GenBank/DDBJ databases">
        <title>The growth and conidiation of Purpureocillium lavendulum are regulated by nitrogen source and histone H3K14 acetylation.</title>
        <authorList>
            <person name="Tang P."/>
            <person name="Han J."/>
            <person name="Zhang C."/>
            <person name="Tang P."/>
            <person name="Qi F."/>
            <person name="Zhang K."/>
            <person name="Liang L."/>
        </authorList>
    </citation>
    <scope>NUCLEOTIDE SEQUENCE</scope>
    <source>
        <strain evidence="3">YMF1.00683</strain>
    </source>
</reference>